<feature type="compositionally biased region" description="Polar residues" evidence="1">
    <location>
        <begin position="34"/>
        <end position="45"/>
    </location>
</feature>
<dbReference type="STRING" id="1890683.A0A427YLT6"/>
<organism evidence="3 4">
    <name type="scientific">Saitozyma podzolica</name>
    <dbReference type="NCBI Taxonomy" id="1890683"/>
    <lineage>
        <taxon>Eukaryota</taxon>
        <taxon>Fungi</taxon>
        <taxon>Dikarya</taxon>
        <taxon>Basidiomycota</taxon>
        <taxon>Agaricomycotina</taxon>
        <taxon>Tremellomycetes</taxon>
        <taxon>Tremellales</taxon>
        <taxon>Trimorphomycetaceae</taxon>
        <taxon>Saitozyma</taxon>
    </lineage>
</organism>
<keyword evidence="4" id="KW-1185">Reference proteome</keyword>
<gene>
    <name evidence="3" type="ORF">EHS25_009414</name>
</gene>
<accession>A0A427YLT6</accession>
<feature type="compositionally biased region" description="Low complexity" evidence="1">
    <location>
        <begin position="19"/>
        <end position="33"/>
    </location>
</feature>
<sequence length="178" mass="19994">MTGNLTFVRTPTNGIAHMSTTSRPSSPLESSVSQRHTSLPPSYTSPAPPLCSPIPQDTESSLLLAPPPRYTWTTCGCDPESHRCRHRSKDHHQARHDLFVVLLMLLNILIWSAVLLGYWQEWRNGDVPSHTVGHFDIGYLSWNGFETYRGGWERVFMGDICVKDSVACTELTRLASLE</sequence>
<feature type="transmembrane region" description="Helical" evidence="2">
    <location>
        <begin position="98"/>
        <end position="119"/>
    </location>
</feature>
<evidence type="ECO:0000256" key="2">
    <source>
        <dbReference type="SAM" id="Phobius"/>
    </source>
</evidence>
<reference evidence="3 4" key="1">
    <citation type="submission" date="2018-11" db="EMBL/GenBank/DDBJ databases">
        <title>Genome sequence of Saitozyma podzolica DSM 27192.</title>
        <authorList>
            <person name="Aliyu H."/>
            <person name="Gorte O."/>
            <person name="Ochsenreither K."/>
        </authorList>
    </citation>
    <scope>NUCLEOTIDE SEQUENCE [LARGE SCALE GENOMIC DNA]</scope>
    <source>
        <strain evidence="3 4">DSM 27192</strain>
    </source>
</reference>
<keyword evidence="2" id="KW-0472">Membrane</keyword>
<proteinExistence type="predicted"/>
<evidence type="ECO:0000313" key="4">
    <source>
        <dbReference type="Proteomes" id="UP000279259"/>
    </source>
</evidence>
<evidence type="ECO:0000256" key="1">
    <source>
        <dbReference type="SAM" id="MobiDB-lite"/>
    </source>
</evidence>
<dbReference type="EMBL" id="RSCD01000007">
    <property type="protein sequence ID" value="RSH92043.1"/>
    <property type="molecule type" value="Genomic_DNA"/>
</dbReference>
<comment type="caution">
    <text evidence="3">The sequence shown here is derived from an EMBL/GenBank/DDBJ whole genome shotgun (WGS) entry which is preliminary data.</text>
</comment>
<feature type="compositionally biased region" description="Polar residues" evidence="1">
    <location>
        <begin position="1"/>
        <end position="13"/>
    </location>
</feature>
<evidence type="ECO:0000313" key="3">
    <source>
        <dbReference type="EMBL" id="RSH92043.1"/>
    </source>
</evidence>
<feature type="region of interest" description="Disordered" evidence="1">
    <location>
        <begin position="1"/>
        <end position="48"/>
    </location>
</feature>
<dbReference type="Proteomes" id="UP000279259">
    <property type="component" value="Unassembled WGS sequence"/>
</dbReference>
<dbReference type="AlphaFoldDB" id="A0A427YLT6"/>
<keyword evidence="2" id="KW-1133">Transmembrane helix</keyword>
<name>A0A427YLT6_9TREE</name>
<keyword evidence="2" id="KW-0812">Transmembrane</keyword>
<protein>
    <submittedName>
        <fullName evidence="3">Uncharacterized protein</fullName>
    </submittedName>
</protein>